<organism evidence="1 2">
    <name type="scientific">Lasiodiplodia theobromae</name>
    <dbReference type="NCBI Taxonomy" id="45133"/>
    <lineage>
        <taxon>Eukaryota</taxon>
        <taxon>Fungi</taxon>
        <taxon>Dikarya</taxon>
        <taxon>Ascomycota</taxon>
        <taxon>Pezizomycotina</taxon>
        <taxon>Dothideomycetes</taxon>
        <taxon>Dothideomycetes incertae sedis</taxon>
        <taxon>Botryosphaeriales</taxon>
        <taxon>Botryosphaeriaceae</taxon>
        <taxon>Lasiodiplodia</taxon>
    </lineage>
</organism>
<keyword evidence="2" id="KW-1185">Reference proteome</keyword>
<dbReference type="Proteomes" id="UP000325902">
    <property type="component" value="Unassembled WGS sequence"/>
</dbReference>
<protein>
    <submittedName>
        <fullName evidence="1">Uncharacterized protein</fullName>
    </submittedName>
</protein>
<evidence type="ECO:0000313" key="2">
    <source>
        <dbReference type="Proteomes" id="UP000325902"/>
    </source>
</evidence>
<dbReference type="EMBL" id="VCHE01000068">
    <property type="protein sequence ID" value="KAB2572934.1"/>
    <property type="molecule type" value="Genomic_DNA"/>
</dbReference>
<reference evidence="1 2" key="1">
    <citation type="journal article" date="2019" name="Sci. Rep.">
        <title>A multi-omics analysis of the grapevine pathogen Lasiodiplodia theobromae reveals that temperature affects the expression of virulence- and pathogenicity-related genes.</title>
        <authorList>
            <person name="Felix C."/>
            <person name="Meneses R."/>
            <person name="Goncalves M.F.M."/>
            <person name="Tilleman L."/>
            <person name="Duarte A.S."/>
            <person name="Jorrin-Novo J.V."/>
            <person name="Van de Peer Y."/>
            <person name="Deforce D."/>
            <person name="Van Nieuwerburgh F."/>
            <person name="Esteves A.C."/>
            <person name="Alves A."/>
        </authorList>
    </citation>
    <scope>NUCLEOTIDE SEQUENCE [LARGE SCALE GENOMIC DNA]</scope>
    <source>
        <strain evidence="1 2">LA-SOL3</strain>
    </source>
</reference>
<name>A0A5N5D6H3_9PEZI</name>
<proteinExistence type="predicted"/>
<comment type="caution">
    <text evidence="1">The sequence shown here is derived from an EMBL/GenBank/DDBJ whole genome shotgun (WGS) entry which is preliminary data.</text>
</comment>
<accession>A0A5N5D6H3</accession>
<sequence>MKTIQPPPEPTSRPASYEAQSAVHRVFDIVELRESIMMSLVYDTNNRTAGLRDLMPCRLVSRIWYRSVKAIAYSKEMRREFMVNGKPKAYGYHLAPVAWKDFLRNDSFSPIPTRLGGRHGDVIYTFRPWEQLVFNPLLADVLVLSRAVDTTFQGDKRLSRGMFIFDGDLCPNAESSCCEGVKELQYRASAAWDDGASNDGSLPDNTDDGNEEVEKIRLSITKTLTTWLKESTFFGYSSNPVTIFDLIPFRHCYLTDRATCLMAFYFGGSVDKTDGVRIPLRCLHECMARSKTGIRIGHLVVLCALRHNYLKWGETKRGFVFDDEHMIIIEEEDDWFCTFPMESRMLPADRELWISKVEGKETFDPANREGVVVTDMWEGLEMLGYGWISLYYHDIKESILTNEIATVPATER</sequence>
<gene>
    <name evidence="1" type="ORF">DBV05_g8414</name>
</gene>
<evidence type="ECO:0000313" key="1">
    <source>
        <dbReference type="EMBL" id="KAB2572934.1"/>
    </source>
</evidence>
<dbReference type="AlphaFoldDB" id="A0A5N5D6H3"/>